<protein>
    <recommendedName>
        <fullName evidence="3">trans-L-3-hydroxyproline dehydratase</fullName>
        <ecNumber evidence="3">4.2.1.77</ecNumber>
    </recommendedName>
</protein>
<evidence type="ECO:0000313" key="4">
    <source>
        <dbReference type="EMBL" id="EMD37453.1"/>
    </source>
</evidence>
<dbReference type="SFLD" id="SFLDS00028">
    <property type="entry name" value="Proline_Racemase"/>
    <property type="match status" value="1"/>
</dbReference>
<dbReference type="HOGENOM" id="CLU_036729_0_1_1"/>
<dbReference type="SUPFAM" id="SSF54506">
    <property type="entry name" value="Diaminopimelate epimerase-like"/>
    <property type="match status" value="1"/>
</dbReference>
<dbReference type="GO" id="GO:0050346">
    <property type="term" value="F:trans-L-3-hydroxyproline dehydratase activity"/>
    <property type="evidence" value="ECO:0007669"/>
    <property type="project" value="UniProtKB-EC"/>
</dbReference>
<dbReference type="PANTHER" id="PTHR33442:SF1">
    <property type="entry name" value="TRANS-3-HYDROXY-L-PROLINE DEHYDRATASE"/>
    <property type="match status" value="1"/>
</dbReference>
<comment type="similarity">
    <text evidence="2">Belongs to the proline racemase family.</text>
</comment>
<evidence type="ECO:0000313" key="5">
    <source>
        <dbReference type="Proteomes" id="UP000016930"/>
    </source>
</evidence>
<dbReference type="PANTHER" id="PTHR33442">
    <property type="entry name" value="TRANS-3-HYDROXY-L-PROLINE DEHYDRATASE"/>
    <property type="match status" value="1"/>
</dbReference>
<organism evidence="4 5">
    <name type="scientific">Ceriporiopsis subvermispora (strain B)</name>
    <name type="common">White-rot fungus</name>
    <name type="synonym">Gelatoporia subvermispora</name>
    <dbReference type="NCBI Taxonomy" id="914234"/>
    <lineage>
        <taxon>Eukaryota</taxon>
        <taxon>Fungi</taxon>
        <taxon>Dikarya</taxon>
        <taxon>Basidiomycota</taxon>
        <taxon>Agaricomycotina</taxon>
        <taxon>Agaricomycetes</taxon>
        <taxon>Polyporales</taxon>
        <taxon>Gelatoporiaceae</taxon>
        <taxon>Gelatoporia</taxon>
    </lineage>
</organism>
<dbReference type="InterPro" id="IPR008794">
    <property type="entry name" value="Pro_racemase_fam"/>
</dbReference>
<evidence type="ECO:0000256" key="2">
    <source>
        <dbReference type="ARBA" id="ARBA00007529"/>
    </source>
</evidence>
<comment type="catalytic activity">
    <reaction evidence="1">
        <text>trans-3-hydroxy-L-proline = 1-pyrroline-2-carboxylate + H2O</text>
        <dbReference type="Rhea" id="RHEA:10320"/>
        <dbReference type="ChEBI" id="CHEBI:15377"/>
        <dbReference type="ChEBI" id="CHEBI:39785"/>
        <dbReference type="ChEBI" id="CHEBI:57938"/>
        <dbReference type="EC" id="4.2.1.77"/>
    </reaction>
</comment>
<dbReference type="Pfam" id="PF05544">
    <property type="entry name" value="Pro_racemase"/>
    <property type="match status" value="1"/>
</dbReference>
<dbReference type="Gene3D" id="3.10.310.10">
    <property type="entry name" value="Diaminopimelate Epimerase, Chain A, domain 1"/>
    <property type="match status" value="2"/>
</dbReference>
<dbReference type="AlphaFoldDB" id="M2QKD0"/>
<accession>M2QKD0</accession>
<dbReference type="EC" id="4.2.1.77" evidence="3"/>
<sequence>MHTCGEPTRIVVEGYPMLEGQTLLEKRAFARNLTSMIRLMWEPRGHRDMYGAILVQDTELVARGEADIGVLFCHNEGYSTMCGHATIALGRFLVDTQSETVFPRRRTLAFDGEKRETVLRLHAPCGVVQVTVPTEEIAGTMRADARRAVSFVSVPSWAAALDVQVPIPEGARWKRLAAAGRDAVRVDVAYGGAFYAFVSAQELGFAEGLARAAGNEAGLAELNAATAAIKAELRGRKDLFEHPEEADLEYLYGVIVVDEVEADGRPREIRMCFFANQEIDRSPCGSGVSASVAIAVTRGTLVLGERKVYHSVLSLARPENAFEAFAVAGEEIRGRKGRVWSGLRVSVSGRGYYTGAHAFVAEDSLSRGGFLLPTETVA</sequence>
<dbReference type="Proteomes" id="UP000016930">
    <property type="component" value="Unassembled WGS sequence"/>
</dbReference>
<reference evidence="4 5" key="1">
    <citation type="journal article" date="2012" name="Proc. Natl. Acad. Sci. U.S.A.">
        <title>Comparative genomics of Ceriporiopsis subvermispora and Phanerochaete chrysosporium provide insight into selective ligninolysis.</title>
        <authorList>
            <person name="Fernandez-Fueyo E."/>
            <person name="Ruiz-Duenas F.J."/>
            <person name="Ferreira P."/>
            <person name="Floudas D."/>
            <person name="Hibbett D.S."/>
            <person name="Canessa P."/>
            <person name="Larrondo L.F."/>
            <person name="James T.Y."/>
            <person name="Seelenfreund D."/>
            <person name="Lobos S."/>
            <person name="Polanco R."/>
            <person name="Tello M."/>
            <person name="Honda Y."/>
            <person name="Watanabe T."/>
            <person name="Watanabe T."/>
            <person name="Ryu J.S."/>
            <person name="Kubicek C.P."/>
            <person name="Schmoll M."/>
            <person name="Gaskell J."/>
            <person name="Hammel K.E."/>
            <person name="St John F.J."/>
            <person name="Vanden Wymelenberg A."/>
            <person name="Sabat G."/>
            <person name="Splinter BonDurant S."/>
            <person name="Syed K."/>
            <person name="Yadav J.S."/>
            <person name="Doddapaneni H."/>
            <person name="Subramanian V."/>
            <person name="Lavin J.L."/>
            <person name="Oguiza J.A."/>
            <person name="Perez G."/>
            <person name="Pisabarro A.G."/>
            <person name="Ramirez L."/>
            <person name="Santoyo F."/>
            <person name="Master E."/>
            <person name="Coutinho P.M."/>
            <person name="Henrissat B."/>
            <person name="Lombard V."/>
            <person name="Magnuson J.K."/>
            <person name="Kuees U."/>
            <person name="Hori C."/>
            <person name="Igarashi K."/>
            <person name="Samejima M."/>
            <person name="Held B.W."/>
            <person name="Barry K.W."/>
            <person name="LaButti K.M."/>
            <person name="Lapidus A."/>
            <person name="Lindquist E.A."/>
            <person name="Lucas S.M."/>
            <person name="Riley R."/>
            <person name="Salamov A.A."/>
            <person name="Hoffmeister D."/>
            <person name="Schwenk D."/>
            <person name="Hadar Y."/>
            <person name="Yarden O."/>
            <person name="de Vries R.P."/>
            <person name="Wiebenga A."/>
            <person name="Stenlid J."/>
            <person name="Eastwood D."/>
            <person name="Grigoriev I.V."/>
            <person name="Berka R.M."/>
            <person name="Blanchette R.A."/>
            <person name="Kersten P."/>
            <person name="Martinez A.T."/>
            <person name="Vicuna R."/>
            <person name="Cullen D."/>
        </authorList>
    </citation>
    <scope>NUCLEOTIDE SEQUENCE [LARGE SCALE GENOMIC DNA]</scope>
    <source>
        <strain evidence="4 5">B</strain>
    </source>
</reference>
<proteinExistence type="inferred from homology"/>
<evidence type="ECO:0000256" key="3">
    <source>
        <dbReference type="ARBA" id="ARBA00013105"/>
    </source>
</evidence>
<evidence type="ECO:0000256" key="1">
    <source>
        <dbReference type="ARBA" id="ARBA00001148"/>
    </source>
</evidence>
<gene>
    <name evidence="4" type="ORF">CERSUDRAFT_136037</name>
</gene>
<dbReference type="OrthoDB" id="6409228at2759"/>
<dbReference type="STRING" id="914234.M2QKD0"/>
<name>M2QKD0_CERS8</name>
<keyword evidence="5" id="KW-1185">Reference proteome</keyword>
<dbReference type="EMBL" id="KB445796">
    <property type="protein sequence ID" value="EMD37453.1"/>
    <property type="molecule type" value="Genomic_DNA"/>
</dbReference>